<evidence type="ECO:0000256" key="9">
    <source>
        <dbReference type="ARBA" id="ARBA00022932"/>
    </source>
</evidence>
<gene>
    <name evidence="13" type="primary">dnaX_2</name>
    <name evidence="11" type="synonym">dnaX</name>
    <name evidence="13" type="ORF">Cva_01356</name>
</gene>
<dbReference type="Pfam" id="PF12362">
    <property type="entry name" value="DUF3646"/>
    <property type="match status" value="1"/>
</dbReference>
<dbReference type="Gene3D" id="1.20.272.10">
    <property type="match status" value="1"/>
</dbReference>
<comment type="subunit">
    <text evidence="11">DNA polymerase III contains a core (composed of alpha, epsilon and theta chains) that associates with a tau subunit. This core dimerizes to form the POLIII' complex. PolIII' associates with the gamma complex (composed of gamma, delta, delta', psi and chi chains) and with the beta chain to form the complete DNA polymerase III complex.</text>
</comment>
<keyword evidence="14" id="KW-1185">Reference proteome</keyword>
<dbReference type="Proteomes" id="UP000036771">
    <property type="component" value="Unassembled WGS sequence"/>
</dbReference>
<dbReference type="Pfam" id="PF22608">
    <property type="entry name" value="DNAX_ATPase_lid"/>
    <property type="match status" value="1"/>
</dbReference>
<comment type="catalytic activity">
    <reaction evidence="10 11">
        <text>DNA(n) + a 2'-deoxyribonucleoside 5'-triphosphate = DNA(n+1) + diphosphate</text>
        <dbReference type="Rhea" id="RHEA:22508"/>
        <dbReference type="Rhea" id="RHEA-COMP:17339"/>
        <dbReference type="Rhea" id="RHEA-COMP:17340"/>
        <dbReference type="ChEBI" id="CHEBI:33019"/>
        <dbReference type="ChEBI" id="CHEBI:61560"/>
        <dbReference type="ChEBI" id="CHEBI:173112"/>
        <dbReference type="EC" id="2.7.7.7"/>
    </reaction>
</comment>
<dbReference type="NCBIfam" id="TIGR02397">
    <property type="entry name" value="dnaX_nterm"/>
    <property type="match status" value="1"/>
</dbReference>
<dbReference type="CDD" id="cd00009">
    <property type="entry name" value="AAA"/>
    <property type="match status" value="1"/>
</dbReference>
<feature type="domain" description="AAA+ ATPase" evidence="12">
    <location>
        <begin position="45"/>
        <end position="192"/>
    </location>
</feature>
<dbReference type="InterPro" id="IPR003593">
    <property type="entry name" value="AAA+_ATPase"/>
</dbReference>
<dbReference type="NCBIfam" id="NF006585">
    <property type="entry name" value="PRK09111.1"/>
    <property type="match status" value="1"/>
</dbReference>
<evidence type="ECO:0000256" key="5">
    <source>
        <dbReference type="ARBA" id="ARBA00022723"/>
    </source>
</evidence>
<dbReference type="InterPro" id="IPR045085">
    <property type="entry name" value="HLD_clamp_pol_III_gamma_tau"/>
</dbReference>
<evidence type="ECO:0000256" key="8">
    <source>
        <dbReference type="ARBA" id="ARBA00022840"/>
    </source>
</evidence>
<name>A0A0K8MDT2_9PROT</name>
<evidence type="ECO:0000256" key="2">
    <source>
        <dbReference type="ARBA" id="ARBA00022679"/>
    </source>
</evidence>
<dbReference type="Gene3D" id="1.10.8.60">
    <property type="match status" value="1"/>
</dbReference>
<dbReference type="AlphaFoldDB" id="A0A0K8MDT2"/>
<dbReference type="EC" id="2.7.7.7" evidence="11"/>
<comment type="function">
    <text evidence="11">DNA polymerase III is a complex, multichain enzyme responsible for most of the replicative synthesis in bacteria. This DNA polymerase also exhibits 3' to 5' exonuclease activity.</text>
</comment>
<dbReference type="InterPro" id="IPR050238">
    <property type="entry name" value="DNA_Rep/Repair_Clamp_Loader"/>
</dbReference>
<keyword evidence="3 11" id="KW-0548">Nucleotidyltransferase</keyword>
<dbReference type="InterPro" id="IPR012763">
    <property type="entry name" value="DNA_pol_III_sug/sutau_N"/>
</dbReference>
<reference evidence="13 14" key="1">
    <citation type="submission" date="2015-03" db="EMBL/GenBank/DDBJ databases">
        <title>Caedibacter varicaedens, whole genome shotgun sequence.</title>
        <authorList>
            <person name="Suzuki H."/>
            <person name="Dapper A.L."/>
            <person name="Gibson A.K."/>
            <person name="Jackson C."/>
            <person name="Lee H."/>
            <person name="Pejaver V.R."/>
            <person name="Doak T."/>
            <person name="Lynch M."/>
        </authorList>
    </citation>
    <scope>NUCLEOTIDE SEQUENCE [LARGE SCALE GENOMIC DNA]</scope>
</reference>
<organism evidence="13 14">
    <name type="scientific">Caedimonas varicaedens</name>
    <dbReference type="NCBI Taxonomy" id="1629334"/>
    <lineage>
        <taxon>Bacteria</taxon>
        <taxon>Pseudomonadati</taxon>
        <taxon>Pseudomonadota</taxon>
        <taxon>Alphaproteobacteria</taxon>
        <taxon>Holosporales</taxon>
        <taxon>Caedimonadaceae</taxon>
        <taxon>Caedimonas</taxon>
    </lineage>
</organism>
<evidence type="ECO:0000256" key="1">
    <source>
        <dbReference type="ARBA" id="ARBA00006360"/>
    </source>
</evidence>
<dbReference type="GO" id="GO:0003887">
    <property type="term" value="F:DNA-directed DNA polymerase activity"/>
    <property type="evidence" value="ECO:0007669"/>
    <property type="project" value="UniProtKB-KW"/>
</dbReference>
<dbReference type="InterPro" id="IPR022107">
    <property type="entry name" value="DNA_pol_III_gamma/tau_C"/>
</dbReference>
<evidence type="ECO:0000256" key="7">
    <source>
        <dbReference type="ARBA" id="ARBA00022833"/>
    </source>
</evidence>
<dbReference type="InterPro" id="IPR008921">
    <property type="entry name" value="DNA_pol3_clamp-load_cplx_C"/>
</dbReference>
<keyword evidence="8 11" id="KW-0067">ATP-binding</keyword>
<evidence type="ECO:0000256" key="4">
    <source>
        <dbReference type="ARBA" id="ARBA00022705"/>
    </source>
</evidence>
<dbReference type="PANTHER" id="PTHR11669:SF0">
    <property type="entry name" value="PROTEIN STICHEL-LIKE 2"/>
    <property type="match status" value="1"/>
</dbReference>
<evidence type="ECO:0000256" key="6">
    <source>
        <dbReference type="ARBA" id="ARBA00022741"/>
    </source>
</evidence>
<dbReference type="SMART" id="SM00382">
    <property type="entry name" value="AAA"/>
    <property type="match status" value="1"/>
</dbReference>
<dbReference type="EMBL" id="BBVC01000079">
    <property type="protein sequence ID" value="GAO98691.1"/>
    <property type="molecule type" value="Genomic_DNA"/>
</dbReference>
<evidence type="ECO:0000259" key="12">
    <source>
        <dbReference type="SMART" id="SM00382"/>
    </source>
</evidence>
<dbReference type="GO" id="GO:0046872">
    <property type="term" value="F:metal ion binding"/>
    <property type="evidence" value="ECO:0007669"/>
    <property type="project" value="UniProtKB-KW"/>
</dbReference>
<evidence type="ECO:0000313" key="14">
    <source>
        <dbReference type="Proteomes" id="UP000036771"/>
    </source>
</evidence>
<accession>A0A0K8MDT2</accession>
<dbReference type="Pfam" id="PF12169">
    <property type="entry name" value="DNA_pol3_gamma3"/>
    <property type="match status" value="1"/>
</dbReference>
<dbReference type="FunFam" id="3.40.50.300:FF:000014">
    <property type="entry name" value="DNA polymerase III subunit gamma/tau"/>
    <property type="match status" value="1"/>
</dbReference>
<keyword evidence="6 11" id="KW-0547">Nucleotide-binding</keyword>
<keyword evidence="7" id="KW-0862">Zinc</keyword>
<evidence type="ECO:0000313" key="13">
    <source>
        <dbReference type="EMBL" id="GAO98691.1"/>
    </source>
</evidence>
<evidence type="ECO:0000256" key="11">
    <source>
        <dbReference type="RuleBase" id="RU364063"/>
    </source>
</evidence>
<dbReference type="FunFam" id="1.10.8.60:FF:000013">
    <property type="entry name" value="DNA polymerase III subunit gamma/tau"/>
    <property type="match status" value="1"/>
</dbReference>
<comment type="similarity">
    <text evidence="1 11">Belongs to the DnaX/STICHEL family.</text>
</comment>
<proteinExistence type="inferred from homology"/>
<evidence type="ECO:0000256" key="3">
    <source>
        <dbReference type="ARBA" id="ARBA00022695"/>
    </source>
</evidence>
<dbReference type="STRING" id="1629334.Cva_01356"/>
<dbReference type="Pfam" id="PF13177">
    <property type="entry name" value="DNA_pol3_delta2"/>
    <property type="match status" value="1"/>
</dbReference>
<dbReference type="GO" id="GO:0003677">
    <property type="term" value="F:DNA binding"/>
    <property type="evidence" value="ECO:0007669"/>
    <property type="project" value="InterPro"/>
</dbReference>
<dbReference type="GO" id="GO:0009360">
    <property type="term" value="C:DNA polymerase III complex"/>
    <property type="evidence" value="ECO:0007669"/>
    <property type="project" value="InterPro"/>
</dbReference>
<dbReference type="SUPFAM" id="SSF48019">
    <property type="entry name" value="post-AAA+ oligomerization domain-like"/>
    <property type="match status" value="1"/>
</dbReference>
<evidence type="ECO:0000256" key="10">
    <source>
        <dbReference type="ARBA" id="ARBA00049244"/>
    </source>
</evidence>
<dbReference type="SUPFAM" id="SSF52540">
    <property type="entry name" value="P-loop containing nucleoside triphosphate hydrolases"/>
    <property type="match status" value="1"/>
</dbReference>
<dbReference type="GO" id="GO:0005524">
    <property type="term" value="F:ATP binding"/>
    <property type="evidence" value="ECO:0007669"/>
    <property type="project" value="UniProtKB-KW"/>
</dbReference>
<protein>
    <recommendedName>
        <fullName evidence="11">DNA polymerase III subunit gamma/tau</fullName>
        <ecNumber evidence="11">2.7.7.7</ecNumber>
    </recommendedName>
</protein>
<keyword evidence="9 11" id="KW-0239">DNA-directed DNA polymerase</keyword>
<dbReference type="InterPro" id="IPR027417">
    <property type="entry name" value="P-loop_NTPase"/>
</dbReference>
<keyword evidence="4 11" id="KW-0235">DNA replication</keyword>
<dbReference type="InterPro" id="IPR022754">
    <property type="entry name" value="DNA_pol_III_gamma-3"/>
</dbReference>
<sequence length="540" mass="60226">MVSSSLQKSPHRVLARKYRPSTFQDMIGQDGMVQVLTNGIHMGRLPHAFILTGIRGVGKTTTARIIARALNCIGPDGQGDPTPSPCGVCEHCMAIAEDRHIDVIEMDAASRTGVDDVRDIIEGTRYKAVSARFKVYIVDEVHMLSKNAFNAFLKTLEEPPPHVKFIFATTEPRKVPETVLSRCMRLQLQRIDPEILISYFADITVKEGMFIEPAALALIARAAEGSVRDGLSLLDQAMTLCEGKIQEITVLDMLGLSDRTFVFKLFKACIQGIPEEALSHFHKVYLAGSDPLMILQDLLDFTHWIMLKKSQVITGDYPGLNEEQRSEALSVVSSLSFPILSRCWQVLLKGLTEAALAPSAKQAVEITLLRLCHLADLPTPDKVIQSLKENIKVTPASLSLPSQVSREIPSAPLPVQEKKIVVLNSFEALLALCDEKREMLLKGYLENEAHLISYKQGEIHMRFRSSVPKDTAKRLRDLLTLWTGISWNVRISDEQGAPTIREKVDKERREIHNQLLEDPLIQTALTAFPGAEIDYIEDHP</sequence>
<dbReference type="GO" id="GO:0006261">
    <property type="term" value="P:DNA-templated DNA replication"/>
    <property type="evidence" value="ECO:0007669"/>
    <property type="project" value="TreeGrafter"/>
</dbReference>
<keyword evidence="5" id="KW-0479">Metal-binding</keyword>
<keyword evidence="2 11" id="KW-0808">Transferase</keyword>
<dbReference type="Gene3D" id="3.40.50.300">
    <property type="entry name" value="P-loop containing nucleotide triphosphate hydrolases"/>
    <property type="match status" value="1"/>
</dbReference>
<dbReference type="PANTHER" id="PTHR11669">
    <property type="entry name" value="REPLICATION FACTOR C / DNA POLYMERASE III GAMMA-TAU SUBUNIT"/>
    <property type="match status" value="1"/>
</dbReference>
<comment type="caution">
    <text evidence="13">The sequence shown here is derived from an EMBL/GenBank/DDBJ whole genome shotgun (WGS) entry which is preliminary data.</text>
</comment>